<dbReference type="SUPFAM" id="SSF52025">
    <property type="entry name" value="PA domain"/>
    <property type="match status" value="1"/>
</dbReference>
<reference evidence="3 4" key="1">
    <citation type="submission" date="2016-03" db="EMBL/GenBank/DDBJ databases">
        <title>Niastella vici sp. nov., isolated from farmland soil.</title>
        <authorList>
            <person name="Chen L."/>
            <person name="Wang D."/>
            <person name="Yang S."/>
            <person name="Wang G."/>
        </authorList>
    </citation>
    <scope>NUCLEOTIDE SEQUENCE [LARGE SCALE GENOMIC DNA]</scope>
    <source>
        <strain evidence="3 4">DJ57</strain>
    </source>
</reference>
<dbReference type="STRING" id="1703345.A3860_25710"/>
<dbReference type="OrthoDB" id="9764939at2"/>
<dbReference type="InterPro" id="IPR018247">
    <property type="entry name" value="EF_Hand_1_Ca_BS"/>
</dbReference>
<comment type="caution">
    <text evidence="3">The sequence shown here is derived from an EMBL/GenBank/DDBJ whole genome shotgun (WGS) entry which is preliminary data.</text>
</comment>
<feature type="signal peptide" evidence="1">
    <location>
        <begin position="1"/>
        <end position="18"/>
    </location>
</feature>
<dbReference type="EMBL" id="LVYD01000046">
    <property type="protein sequence ID" value="OQP63288.1"/>
    <property type="molecule type" value="Genomic_DNA"/>
</dbReference>
<dbReference type="InterPro" id="IPR046450">
    <property type="entry name" value="PA_dom_sf"/>
</dbReference>
<dbReference type="Proteomes" id="UP000192796">
    <property type="component" value="Unassembled WGS sequence"/>
</dbReference>
<dbReference type="InterPro" id="IPR007484">
    <property type="entry name" value="Peptidase_M28"/>
</dbReference>
<dbReference type="Pfam" id="PF04389">
    <property type="entry name" value="Peptidase_M28"/>
    <property type="match status" value="1"/>
</dbReference>
<dbReference type="PANTHER" id="PTHR12147:SF26">
    <property type="entry name" value="PEPTIDASE M28 DOMAIN-CONTAINING PROTEIN"/>
    <property type="match status" value="1"/>
</dbReference>
<protein>
    <recommendedName>
        <fullName evidence="2">Peptidase M28 domain-containing protein</fullName>
    </recommendedName>
</protein>
<organism evidence="3 4">
    <name type="scientific">Niastella vici</name>
    <dbReference type="NCBI Taxonomy" id="1703345"/>
    <lineage>
        <taxon>Bacteria</taxon>
        <taxon>Pseudomonadati</taxon>
        <taxon>Bacteroidota</taxon>
        <taxon>Chitinophagia</taxon>
        <taxon>Chitinophagales</taxon>
        <taxon>Chitinophagaceae</taxon>
        <taxon>Niastella</taxon>
    </lineage>
</organism>
<dbReference type="AlphaFoldDB" id="A0A1V9FYD7"/>
<dbReference type="RefSeq" id="WP_081148013.1">
    <property type="nucleotide sequence ID" value="NZ_LVYD01000046.1"/>
</dbReference>
<feature type="domain" description="Peptidase M28" evidence="2">
    <location>
        <begin position="274"/>
        <end position="487"/>
    </location>
</feature>
<dbReference type="PANTHER" id="PTHR12147">
    <property type="entry name" value="METALLOPEPTIDASE M28 FAMILY MEMBER"/>
    <property type="match status" value="1"/>
</dbReference>
<sequence>MRRMLLVMAMAATSAASAQKIADPKPFANSITPDDLKKHLYIVAGPGMEGRETATEGQRKAAAYIESQFKSLGLIPGNKGNFQLGYPIYQDSLISTSIEVNGQKFSINTDFIINLNMAHTSTIFCSDVVFAGAGISDSTRNDYKDINVQGKIVLILQNPPAPSGGASTPTRRLNPFTIMETAQKNGAAAILMVQNNFPRKGVPYVKGSPYLNGFQHSVYPNTFFISEEIAKAIMGADFDAVKDAMKNGNSPFKKYQANVKLEFKKEINELASTNVIGFLEGSDKKDEFVFITAHYDHLGKRGDSIIYYGADDDGSGTVSVLELAEAFTKAKAAGKGPRRSIVFMTVSGEEKGLWGSEFYSDHPLYPLDKTTADLNIDMIGRIDPKRKEGDSTNYVYVVGDDKLSSDLRPISEAMNKKYTKLELDYKYNAPKDPERIYYRSDHYNFARKGVPIIFYFNGTHNDYHRPSDTPDKINYNLMAKRAQLVFYTAWEMANRNEMLKRDIPLTQQ</sequence>
<proteinExistence type="predicted"/>
<evidence type="ECO:0000259" key="2">
    <source>
        <dbReference type="Pfam" id="PF04389"/>
    </source>
</evidence>
<dbReference type="PROSITE" id="PS00018">
    <property type="entry name" value="EF_HAND_1"/>
    <property type="match status" value="1"/>
</dbReference>
<evidence type="ECO:0000256" key="1">
    <source>
        <dbReference type="SAM" id="SignalP"/>
    </source>
</evidence>
<keyword evidence="4" id="KW-1185">Reference proteome</keyword>
<feature type="chain" id="PRO_5013320324" description="Peptidase M28 domain-containing protein" evidence="1">
    <location>
        <begin position="19"/>
        <end position="508"/>
    </location>
</feature>
<dbReference type="InterPro" id="IPR045175">
    <property type="entry name" value="M28_fam"/>
</dbReference>
<dbReference type="Gene3D" id="3.40.630.10">
    <property type="entry name" value="Zn peptidases"/>
    <property type="match status" value="2"/>
</dbReference>
<dbReference type="GO" id="GO:0008235">
    <property type="term" value="F:metalloexopeptidase activity"/>
    <property type="evidence" value="ECO:0007669"/>
    <property type="project" value="InterPro"/>
</dbReference>
<evidence type="ECO:0000313" key="3">
    <source>
        <dbReference type="EMBL" id="OQP63288.1"/>
    </source>
</evidence>
<gene>
    <name evidence="3" type="ORF">A3860_25710</name>
</gene>
<evidence type="ECO:0000313" key="4">
    <source>
        <dbReference type="Proteomes" id="UP000192796"/>
    </source>
</evidence>
<name>A0A1V9FYD7_9BACT</name>
<keyword evidence="1" id="KW-0732">Signal</keyword>
<dbReference type="GO" id="GO:0006508">
    <property type="term" value="P:proteolysis"/>
    <property type="evidence" value="ECO:0007669"/>
    <property type="project" value="InterPro"/>
</dbReference>
<accession>A0A1V9FYD7</accession>
<dbReference type="SUPFAM" id="SSF53187">
    <property type="entry name" value="Zn-dependent exopeptidases"/>
    <property type="match status" value="1"/>
</dbReference>